<feature type="compositionally biased region" description="Polar residues" evidence="2">
    <location>
        <begin position="580"/>
        <end position="596"/>
    </location>
</feature>
<proteinExistence type="predicted"/>
<reference evidence="3" key="2">
    <citation type="submission" date="2013-10" db="EMBL/GenBank/DDBJ databases">
        <authorList>
            <person name="Aslett M."/>
        </authorList>
    </citation>
    <scope>NUCLEOTIDE SEQUENCE [LARGE SCALE GENOMIC DNA]</scope>
    <source>
        <strain evidence="3">Houghton</strain>
    </source>
</reference>
<feature type="compositionally biased region" description="Polar residues" evidence="2">
    <location>
        <begin position="131"/>
        <end position="152"/>
    </location>
</feature>
<organism evidence="3 4">
    <name type="scientific">Eimeria praecox</name>
    <dbReference type="NCBI Taxonomy" id="51316"/>
    <lineage>
        <taxon>Eukaryota</taxon>
        <taxon>Sar</taxon>
        <taxon>Alveolata</taxon>
        <taxon>Apicomplexa</taxon>
        <taxon>Conoidasida</taxon>
        <taxon>Coccidia</taxon>
        <taxon>Eucoccidiorida</taxon>
        <taxon>Eimeriorina</taxon>
        <taxon>Eimeriidae</taxon>
        <taxon>Eimeria</taxon>
    </lineage>
</organism>
<feature type="compositionally biased region" description="Basic and acidic residues" evidence="2">
    <location>
        <begin position="379"/>
        <end position="388"/>
    </location>
</feature>
<dbReference type="Proteomes" id="UP000018201">
    <property type="component" value="Unassembled WGS sequence"/>
</dbReference>
<feature type="region of interest" description="Disordered" evidence="2">
    <location>
        <begin position="503"/>
        <end position="760"/>
    </location>
</feature>
<feature type="compositionally biased region" description="Basic and acidic residues" evidence="2">
    <location>
        <begin position="708"/>
        <end position="719"/>
    </location>
</feature>
<feature type="region of interest" description="Disordered" evidence="2">
    <location>
        <begin position="359"/>
        <end position="388"/>
    </location>
</feature>
<feature type="coiled-coil region" evidence="1">
    <location>
        <begin position="453"/>
        <end position="487"/>
    </location>
</feature>
<dbReference type="OrthoDB" id="347895at2759"/>
<feature type="compositionally biased region" description="Polar residues" evidence="2">
    <location>
        <begin position="177"/>
        <end position="186"/>
    </location>
</feature>
<feature type="compositionally biased region" description="Low complexity" evidence="2">
    <location>
        <begin position="694"/>
        <end position="707"/>
    </location>
</feature>
<accession>U6G8J7</accession>
<feature type="compositionally biased region" description="Polar residues" evidence="2">
    <location>
        <begin position="624"/>
        <end position="641"/>
    </location>
</feature>
<keyword evidence="4" id="KW-1185">Reference proteome</keyword>
<feature type="region of interest" description="Disordered" evidence="2">
    <location>
        <begin position="1"/>
        <end position="40"/>
    </location>
</feature>
<feature type="compositionally biased region" description="Low complexity" evidence="2">
    <location>
        <begin position="720"/>
        <end position="744"/>
    </location>
</feature>
<dbReference type="VEuPathDB" id="ToxoDB:EPH_0042610"/>
<feature type="compositionally biased region" description="Basic and acidic residues" evidence="2">
    <location>
        <begin position="517"/>
        <end position="531"/>
    </location>
</feature>
<evidence type="ECO:0000313" key="4">
    <source>
        <dbReference type="Proteomes" id="UP000018201"/>
    </source>
</evidence>
<feature type="compositionally biased region" description="Pro residues" evidence="2">
    <location>
        <begin position="13"/>
        <end position="23"/>
    </location>
</feature>
<protein>
    <submittedName>
        <fullName evidence="3">Uncharacterized protein</fullName>
    </submittedName>
</protein>
<evidence type="ECO:0000313" key="3">
    <source>
        <dbReference type="EMBL" id="CDI75643.1"/>
    </source>
</evidence>
<feature type="compositionally biased region" description="Polar residues" evidence="2">
    <location>
        <begin position="1"/>
        <end position="11"/>
    </location>
</feature>
<feature type="compositionally biased region" description="Basic and acidic residues" evidence="2">
    <location>
        <begin position="745"/>
        <end position="760"/>
    </location>
</feature>
<dbReference type="EMBL" id="HG691048">
    <property type="protein sequence ID" value="CDI75643.1"/>
    <property type="molecule type" value="Genomic_DNA"/>
</dbReference>
<reference evidence="3" key="1">
    <citation type="submission" date="2013-10" db="EMBL/GenBank/DDBJ databases">
        <title>Genomic analysis of the causative agents of coccidiosis in chickens.</title>
        <authorList>
            <person name="Reid A.J."/>
            <person name="Blake D."/>
            <person name="Billington K."/>
            <person name="Browne H."/>
            <person name="Dunn M."/>
            <person name="Hung S."/>
            <person name="Kawahara F."/>
            <person name="Miranda-Saavedra D."/>
            <person name="Mourier T."/>
            <person name="Nagra H."/>
            <person name="Otto T.D."/>
            <person name="Rawlings N."/>
            <person name="Sanchez A."/>
            <person name="Sanders M."/>
            <person name="Subramaniam C."/>
            <person name="Tay Y."/>
            <person name="Dear P."/>
            <person name="Doerig C."/>
            <person name="Gruber A."/>
            <person name="Parkinson J."/>
            <person name="Shirley M."/>
            <person name="Wan K.L."/>
            <person name="Berriman M."/>
            <person name="Tomley F."/>
            <person name="Pain A."/>
        </authorList>
    </citation>
    <scope>NUCLEOTIDE SEQUENCE [LARGE SCALE GENOMIC DNA]</scope>
    <source>
        <strain evidence="3">Houghton</strain>
    </source>
</reference>
<gene>
    <name evidence="3" type="ORF">EPH_0042610</name>
</gene>
<name>U6G8J7_9EIME</name>
<evidence type="ECO:0000256" key="1">
    <source>
        <dbReference type="SAM" id="Coils"/>
    </source>
</evidence>
<feature type="compositionally biased region" description="Polar residues" evidence="2">
    <location>
        <begin position="557"/>
        <end position="572"/>
    </location>
</feature>
<evidence type="ECO:0000256" key="2">
    <source>
        <dbReference type="SAM" id="MobiDB-lite"/>
    </source>
</evidence>
<dbReference type="AlphaFoldDB" id="U6G8J7"/>
<sequence>MRPSSRSTRNPSALPPNTSPVPLPNAQSNRNSSNNNGGQVPQLDLAHAAEVAAARQGAPWAQGVLASAMDTTRSQQCANCSDCMLPCRVFLGLSAPQALKLPAPKRSASKQTSGPSRPVGPEAAVAPRSGRSVSSGQLAGRTVSSLQSQPGLNSGVPIFVPSTAGPRVPERGRVQDRQGTAASTAQISSFLQAQQTQPSSQYPLIRASVPLNRPGEGPIVASAYRGQLPTPVVATAQSVQGAASSGQYPTYMIPVPSAGSSAETGTGGGAAGRAAASAQPTTSYASFAAQNNGGGQVTCFVGPNGEIYVRPNAGSSTGNATPVSEQRRINACSSPSSAGRSLSGSISRSPVPVLVVQGRSQSVAPPVPRVQRGPVSKPVETRDETGMATEKARAAGKAADGILENQLPIELDPSLRDVLDGQMLSSRSRLLAMELKAAREHCKSIQEGFKEETKQLKEENERLLSIVESIQKRIEDLQFQLSASKKEPSGGDADVNVCSELRSGIRDSRESPTLQKKPNEQAKTPLEDSPLKRPMTGTTRDGPALAADGFEERPRAKSTQYNGLQQLGSPTNEQRETTDSNRLQQQHSWTNLTATKAPTALAGKAPPEPTSSGKPMVQPIPGTVTPQAHSPSEQQPTQHQPEQMREEAFPATRRAQETISSPMDAKEAKAPVPKAGPGLFEKPSQSVLPKKAVEAAPKADGAPAAKAAEGESAAKELPKKAPGALPKKAVEAAPKADGAPAAKAAEGESATKEEGGGGRA</sequence>
<keyword evidence="1" id="KW-0175">Coiled coil</keyword>
<feature type="region of interest" description="Disordered" evidence="2">
    <location>
        <begin position="102"/>
        <end position="186"/>
    </location>
</feature>